<comment type="caution">
    <text evidence="1">The sequence shown here is derived from an EMBL/GenBank/DDBJ whole genome shotgun (WGS) entry which is preliminary data.</text>
</comment>
<organism evidence="1 2">
    <name type="scientific">Enterobacter sichuanensis</name>
    <dbReference type="NCBI Taxonomy" id="2071710"/>
    <lineage>
        <taxon>Bacteria</taxon>
        <taxon>Pseudomonadati</taxon>
        <taxon>Pseudomonadota</taxon>
        <taxon>Gammaproteobacteria</taxon>
        <taxon>Enterobacterales</taxon>
        <taxon>Enterobacteriaceae</taxon>
        <taxon>Enterobacter</taxon>
        <taxon>Enterobacter cloacae complex</taxon>
    </lineage>
</organism>
<dbReference type="RefSeq" id="WP_154232889.1">
    <property type="nucleotide sequence ID" value="NZ_JACWFD010000019.1"/>
</dbReference>
<dbReference type="EMBL" id="JALLIR010000001">
    <property type="protein sequence ID" value="MDR9948367.1"/>
    <property type="molecule type" value="Genomic_DNA"/>
</dbReference>
<proteinExistence type="predicted"/>
<evidence type="ECO:0000313" key="1">
    <source>
        <dbReference type="EMBL" id="MDR9948367.1"/>
    </source>
</evidence>
<sequence>MTQPNIDICLTIKRLLMMALLINKYDAWGDTAENNNDLALEKTKKPAFASFYFIF</sequence>
<gene>
    <name evidence="1" type="ORF">MX989_20100</name>
</gene>
<reference evidence="1" key="1">
    <citation type="submission" date="2022-11" db="EMBL/GenBank/DDBJ databases">
        <title>blaNDM-1 and qnrB1 co-producing ST413 Enterobacter.</title>
        <authorList>
            <person name="Halder G."/>
            <person name="Chaudhuri B."/>
            <person name="Dutta S."/>
        </authorList>
    </citation>
    <scope>NUCLEOTIDE SEQUENCE</scope>
    <source>
        <strain evidence="1">PEER684</strain>
    </source>
</reference>
<name>A0AAE4J144_9ENTR</name>
<protein>
    <submittedName>
        <fullName evidence="1">Uncharacterized protein</fullName>
    </submittedName>
</protein>
<dbReference type="Proteomes" id="UP001185068">
    <property type="component" value="Unassembled WGS sequence"/>
</dbReference>
<accession>A0AAE4J144</accession>
<evidence type="ECO:0000313" key="2">
    <source>
        <dbReference type="Proteomes" id="UP001185068"/>
    </source>
</evidence>
<dbReference type="AlphaFoldDB" id="A0AAE4J144"/>